<dbReference type="InterPro" id="IPR007138">
    <property type="entry name" value="ABM_dom"/>
</dbReference>
<dbReference type="RefSeq" id="WP_160771885.1">
    <property type="nucleotide sequence ID" value="NZ_WTYV01000003.1"/>
</dbReference>
<organism evidence="2 3">
    <name type="scientific">Alteraurantiacibacter buctensis</name>
    <dbReference type="NCBI Taxonomy" id="1503981"/>
    <lineage>
        <taxon>Bacteria</taxon>
        <taxon>Pseudomonadati</taxon>
        <taxon>Pseudomonadota</taxon>
        <taxon>Alphaproteobacteria</taxon>
        <taxon>Sphingomonadales</taxon>
        <taxon>Erythrobacteraceae</taxon>
        <taxon>Alteraurantiacibacter</taxon>
    </lineage>
</organism>
<dbReference type="SUPFAM" id="SSF54909">
    <property type="entry name" value="Dimeric alpha+beta barrel"/>
    <property type="match status" value="1"/>
</dbReference>
<gene>
    <name evidence="2" type="ORF">GRI99_09945</name>
</gene>
<evidence type="ECO:0000259" key="1">
    <source>
        <dbReference type="PROSITE" id="PS51725"/>
    </source>
</evidence>
<reference evidence="2 3" key="1">
    <citation type="submission" date="2019-12" db="EMBL/GenBank/DDBJ databases">
        <title>Genomic-based taxomic classification of the family Erythrobacteraceae.</title>
        <authorList>
            <person name="Xu L."/>
        </authorList>
    </citation>
    <scope>NUCLEOTIDE SEQUENCE [LARGE SCALE GENOMIC DNA]</scope>
    <source>
        <strain evidence="2 3">M0322</strain>
    </source>
</reference>
<comment type="caution">
    <text evidence="2">The sequence shown here is derived from an EMBL/GenBank/DDBJ whole genome shotgun (WGS) entry which is preliminary data.</text>
</comment>
<sequence length="99" mass="11144">MITEVAHITIDPTRAAEFEAAVAEAAASFKADSGCRSMRLERVVEDPAQYRLVVGWDSVEAHTVTFRGSPNFTRWRELAGPFFVEPPRVDHWNLVATHF</sequence>
<dbReference type="GO" id="GO:0004497">
    <property type="term" value="F:monooxygenase activity"/>
    <property type="evidence" value="ECO:0007669"/>
    <property type="project" value="UniProtKB-KW"/>
</dbReference>
<keyword evidence="3" id="KW-1185">Reference proteome</keyword>
<dbReference type="Proteomes" id="UP000466966">
    <property type="component" value="Unassembled WGS sequence"/>
</dbReference>
<dbReference type="PROSITE" id="PS51725">
    <property type="entry name" value="ABM"/>
    <property type="match status" value="1"/>
</dbReference>
<keyword evidence="2" id="KW-0503">Monooxygenase</keyword>
<dbReference type="InterPro" id="IPR011008">
    <property type="entry name" value="Dimeric_a/b-barrel"/>
</dbReference>
<evidence type="ECO:0000313" key="3">
    <source>
        <dbReference type="Proteomes" id="UP000466966"/>
    </source>
</evidence>
<dbReference type="EMBL" id="WTYV01000003">
    <property type="protein sequence ID" value="MXO71956.1"/>
    <property type="molecule type" value="Genomic_DNA"/>
</dbReference>
<protein>
    <submittedName>
        <fullName evidence="2">Antibiotic biosynthesis monooxygenase</fullName>
    </submittedName>
</protein>
<proteinExistence type="predicted"/>
<name>A0A844YY56_9SPHN</name>
<dbReference type="Pfam" id="PF03992">
    <property type="entry name" value="ABM"/>
    <property type="match status" value="1"/>
</dbReference>
<evidence type="ECO:0000313" key="2">
    <source>
        <dbReference type="EMBL" id="MXO71956.1"/>
    </source>
</evidence>
<dbReference type="OrthoDB" id="9798157at2"/>
<accession>A0A844YY56</accession>
<dbReference type="Gene3D" id="3.30.70.100">
    <property type="match status" value="1"/>
</dbReference>
<dbReference type="AlphaFoldDB" id="A0A844YY56"/>
<feature type="domain" description="ABM" evidence="1">
    <location>
        <begin position="2"/>
        <end position="91"/>
    </location>
</feature>
<keyword evidence="2" id="KW-0560">Oxidoreductase</keyword>